<dbReference type="Gene3D" id="1.10.3720.10">
    <property type="entry name" value="MetI-like"/>
    <property type="match status" value="1"/>
</dbReference>
<organism evidence="9 10">
    <name type="scientific">Dictyobacter halimunensis</name>
    <dbReference type="NCBI Taxonomy" id="3026934"/>
    <lineage>
        <taxon>Bacteria</taxon>
        <taxon>Bacillati</taxon>
        <taxon>Chloroflexota</taxon>
        <taxon>Ktedonobacteria</taxon>
        <taxon>Ktedonobacterales</taxon>
        <taxon>Dictyobacteraceae</taxon>
        <taxon>Dictyobacter</taxon>
    </lineage>
</organism>
<feature type="transmembrane region" description="Helical" evidence="7">
    <location>
        <begin position="97"/>
        <end position="117"/>
    </location>
</feature>
<proteinExistence type="inferred from homology"/>
<keyword evidence="6 7" id="KW-0472">Membrane</keyword>
<dbReference type="PANTHER" id="PTHR30193">
    <property type="entry name" value="ABC TRANSPORTER PERMEASE PROTEIN"/>
    <property type="match status" value="1"/>
</dbReference>
<dbReference type="InterPro" id="IPR000515">
    <property type="entry name" value="MetI-like"/>
</dbReference>
<evidence type="ECO:0000256" key="7">
    <source>
        <dbReference type="RuleBase" id="RU363032"/>
    </source>
</evidence>
<dbReference type="EMBL" id="BSRI01000001">
    <property type="protein sequence ID" value="GLV55799.1"/>
    <property type="molecule type" value="Genomic_DNA"/>
</dbReference>
<keyword evidence="5 7" id="KW-1133">Transmembrane helix</keyword>
<feature type="transmembrane region" description="Helical" evidence="7">
    <location>
        <begin position="200"/>
        <end position="219"/>
    </location>
</feature>
<evidence type="ECO:0000256" key="3">
    <source>
        <dbReference type="ARBA" id="ARBA00022475"/>
    </source>
</evidence>
<comment type="subcellular location">
    <subcellularLocation>
        <location evidence="1 7">Cell membrane</location>
        <topology evidence="1 7">Multi-pass membrane protein</topology>
    </subcellularLocation>
</comment>
<gene>
    <name evidence="9" type="ORF">KDH_26430</name>
</gene>
<evidence type="ECO:0000256" key="4">
    <source>
        <dbReference type="ARBA" id="ARBA00022692"/>
    </source>
</evidence>
<feature type="transmembrane region" description="Helical" evidence="7">
    <location>
        <begin position="150"/>
        <end position="169"/>
    </location>
</feature>
<feature type="transmembrane region" description="Helical" evidence="7">
    <location>
        <begin position="64"/>
        <end position="85"/>
    </location>
</feature>
<dbReference type="PROSITE" id="PS50928">
    <property type="entry name" value="ABC_TM1"/>
    <property type="match status" value="1"/>
</dbReference>
<feature type="domain" description="ABC transmembrane type-1" evidence="8">
    <location>
        <begin position="60"/>
        <end position="272"/>
    </location>
</feature>
<evidence type="ECO:0000259" key="8">
    <source>
        <dbReference type="PROSITE" id="PS50928"/>
    </source>
</evidence>
<name>A0ABQ6FNK0_9CHLR</name>
<evidence type="ECO:0000256" key="2">
    <source>
        <dbReference type="ARBA" id="ARBA00022448"/>
    </source>
</evidence>
<evidence type="ECO:0000256" key="1">
    <source>
        <dbReference type="ARBA" id="ARBA00004651"/>
    </source>
</evidence>
<comment type="caution">
    <text evidence="9">The sequence shown here is derived from an EMBL/GenBank/DDBJ whole genome shotgun (WGS) entry which is preliminary data.</text>
</comment>
<dbReference type="PANTHER" id="PTHR30193:SF41">
    <property type="entry name" value="DIACETYLCHITOBIOSE UPTAKE SYSTEM PERMEASE PROTEIN NGCF"/>
    <property type="match status" value="1"/>
</dbReference>
<comment type="similarity">
    <text evidence="7">Belongs to the binding-protein-dependent transport system permease family.</text>
</comment>
<keyword evidence="10" id="KW-1185">Reference proteome</keyword>
<dbReference type="Proteomes" id="UP001344906">
    <property type="component" value="Unassembled WGS sequence"/>
</dbReference>
<sequence>MFGWVWLLPAVLFFSLFTMVPIVKAFTFAFQYNDLINPSRWVGWSNFTYVLADPQFWTAWKNSAFYMLYALIFGYCVPIILAIIVNELRRGSSVFRLFFYLPAFVPPVAAAILWKWIYLPDGGLANTILEALHIVPQPFLNSTTMALPSLVIYSTWAGFGGSLLLYTAALRGVSVELYDAAEIDGAGILQRIWHVTFPQIRFLMLIMLIAQILGTMQVFNEPFLFTSGGPAYATTTVVLQIYNYAFREGDFGAASALSLILFVVLAMLSMYYLYLMRASLGLVKGRPTHRYVPRE</sequence>
<keyword evidence="3" id="KW-1003">Cell membrane</keyword>
<dbReference type="SUPFAM" id="SSF161098">
    <property type="entry name" value="MetI-like"/>
    <property type="match status" value="1"/>
</dbReference>
<dbReference type="CDD" id="cd06261">
    <property type="entry name" value="TM_PBP2"/>
    <property type="match status" value="1"/>
</dbReference>
<evidence type="ECO:0000313" key="9">
    <source>
        <dbReference type="EMBL" id="GLV55799.1"/>
    </source>
</evidence>
<dbReference type="InterPro" id="IPR035906">
    <property type="entry name" value="MetI-like_sf"/>
</dbReference>
<reference evidence="9 10" key="1">
    <citation type="submission" date="2023-02" db="EMBL/GenBank/DDBJ databases">
        <title>Dictyobacter halimunensis sp. nov., a new member of the class Ktedonobacteria from forest soil in a geothermal area.</title>
        <authorList>
            <person name="Rachmania M.K."/>
            <person name="Ningsih F."/>
            <person name="Sakai Y."/>
            <person name="Yabe S."/>
            <person name="Yokota A."/>
            <person name="Sjamsuridzal W."/>
        </authorList>
    </citation>
    <scope>NUCLEOTIDE SEQUENCE [LARGE SCALE GENOMIC DNA]</scope>
    <source>
        <strain evidence="9 10">S3.2.2.5</strain>
    </source>
</reference>
<dbReference type="Pfam" id="PF00528">
    <property type="entry name" value="BPD_transp_1"/>
    <property type="match status" value="1"/>
</dbReference>
<dbReference type="InterPro" id="IPR051393">
    <property type="entry name" value="ABC_transporter_permease"/>
</dbReference>
<keyword evidence="2 7" id="KW-0813">Transport</keyword>
<protein>
    <submittedName>
        <fullName evidence="9">Sugar ABC transporter permease</fullName>
    </submittedName>
</protein>
<evidence type="ECO:0000256" key="6">
    <source>
        <dbReference type="ARBA" id="ARBA00023136"/>
    </source>
</evidence>
<keyword evidence="4 7" id="KW-0812">Transmembrane</keyword>
<accession>A0ABQ6FNK0</accession>
<evidence type="ECO:0000313" key="10">
    <source>
        <dbReference type="Proteomes" id="UP001344906"/>
    </source>
</evidence>
<feature type="transmembrane region" description="Helical" evidence="7">
    <location>
        <begin position="251"/>
        <end position="274"/>
    </location>
</feature>
<evidence type="ECO:0000256" key="5">
    <source>
        <dbReference type="ARBA" id="ARBA00022989"/>
    </source>
</evidence>